<dbReference type="SMART" id="SM00487">
    <property type="entry name" value="DEXDc"/>
    <property type="match status" value="1"/>
</dbReference>
<evidence type="ECO:0000256" key="11">
    <source>
        <dbReference type="ARBA" id="ARBA00023242"/>
    </source>
</evidence>
<dbReference type="GO" id="GO:0009378">
    <property type="term" value="F:four-way junction helicase activity"/>
    <property type="evidence" value="ECO:0007669"/>
    <property type="project" value="TreeGrafter"/>
</dbReference>
<dbReference type="SUPFAM" id="SSF52540">
    <property type="entry name" value="P-loop containing nucleoside triphosphate hydrolases"/>
    <property type="match status" value="1"/>
</dbReference>
<keyword evidence="11" id="KW-0539">Nucleus</keyword>
<gene>
    <name evidence="17" type="ORF">EV356DRAFT_472973</name>
</gene>
<dbReference type="GO" id="GO:0005524">
    <property type="term" value="F:ATP binding"/>
    <property type="evidence" value="ECO:0007669"/>
    <property type="project" value="UniProtKB-UniRule"/>
</dbReference>
<feature type="region of interest" description="Disordered" evidence="14">
    <location>
        <begin position="135"/>
        <end position="199"/>
    </location>
</feature>
<evidence type="ECO:0000256" key="3">
    <source>
        <dbReference type="ARBA" id="ARBA00009889"/>
    </source>
</evidence>
<feature type="compositionally biased region" description="Basic and acidic residues" evidence="14">
    <location>
        <begin position="185"/>
        <end position="199"/>
    </location>
</feature>
<feature type="compositionally biased region" description="Acidic residues" evidence="14">
    <location>
        <begin position="1140"/>
        <end position="1163"/>
    </location>
</feature>
<evidence type="ECO:0000256" key="1">
    <source>
        <dbReference type="ARBA" id="ARBA00003813"/>
    </source>
</evidence>
<evidence type="ECO:0000256" key="6">
    <source>
        <dbReference type="ARBA" id="ARBA00022763"/>
    </source>
</evidence>
<sequence>MREEAEHGHLQDDDILQAATQFSWSESEYTESPRPVKRQRLGPGVDARKASLDSDSDEAEAFDPPVARKSPIRSRHASRESIQASIPDTGYGSKKAKKSIHVPKQTAELRESYFTQPPPSSDPWTIRGPIWQSKAQFAAQRDKGYTASNGNGILSSHKIENGDCIQRRPARDSHSFDGSVAKPEANSKREEPKAPEPVEKALAQSELPVIDIAQELADLPSDAFASSSSSPQKPPENNVIYVSSQTNSTIATSMRLAAPLNGLRQKTLFGDTVQQMGPQSQATKRHNWPVARKDEPHTHHKLDSEALKTWVYPTNLGTTRDYQFNITHRGLYHNLLVALPTGLGKTFIAATVMLNWFRWTTEAQIVFVAPTKPLVSQQVEACFNIAGIPRSETTMLTGGIAPGLRAEEWNSKRVFFMTPQTIINDLKTGICDPKKIVLLVVDEAHRATGGYAYVEVVKFLRRFNQSFRVLALTATPGSTVEAVQQVIDGLDIARVEIRTENSLDIRQFVHTRNTETVLFDFSEEQEMCMDMFAKALQPLVNQLNSQNAYWGKDPMSLSAYGLTKARAAWMASDAGRRAGFGLKGMVNSIITILARLAHGIELLKFHGIGSFYRVVSAFRDDTQSSKYQRQVNENEHFKKMMARVRGWINNDQFIGHPKIDYLQNVVLEHFTNASEGRNSHHGKPPSSTRIMIFAHYRDSAEEIVRVLKRHEPMIRPHVFVGQAASKGTEGMDQKHQLKVIEQFKTGVHNTLVATSIGEEGLDIGEVDLIICYDSSSSPIRMLQRMGRTGRKRQGNIVLLLMRGKEENSFNQAKDNYEQMQSMIASGTRFDFHEDRSPRIVPKEIQPTVDKRLVEIPLENTQGVLPEPRRRGRIPKRPPKKFHMPDGVRTGFVRASHVEGDEDEDLEPSSLRATLKPQTLEDEEQISNPPLSDVILGPAEEKELQRKYTYVCGGDDENVAVEPPRLDAFPQYQRSLRPSKRLQHSSKSERLARALAKMHELNETKIMKLKTGPRWSDIEPDFPDSDLALESDSEPTYLPQTAFNSHQHAPEVPRKRNSPQISRRSCHAPPKQPRRSRPKPKKSNRRFEVGDDDMDAPSSSAPQSSARMRLPSQAVDLGSYDTSDDDAPEGEPSSELREFVVDDDEVEEDGESDEKDEDEEEDELPTISQAMGNKGRGPAREEVALESESEPDLPEVDSLVQTRLTDPELRMNGSGSGLLGVNG</sequence>
<keyword evidence="6" id="KW-0227">DNA damage</keyword>
<protein>
    <recommendedName>
        <fullName evidence="13">ATP-dependent DNA helicase</fullName>
        <ecNumber evidence="13">3.6.4.12</ecNumber>
    </recommendedName>
</protein>
<evidence type="ECO:0000256" key="10">
    <source>
        <dbReference type="ARBA" id="ARBA00023204"/>
    </source>
</evidence>
<dbReference type="GO" id="GO:0005634">
    <property type="term" value="C:nucleus"/>
    <property type="evidence" value="ECO:0007669"/>
    <property type="project" value="UniProtKB-SubCell"/>
</dbReference>
<dbReference type="Gene3D" id="3.40.50.300">
    <property type="entry name" value="P-loop containing nucleotide triphosphate hydrolases"/>
    <property type="match status" value="2"/>
</dbReference>
<dbReference type="InterPro" id="IPR039686">
    <property type="entry name" value="FANCM/Mph1-like_ID"/>
</dbReference>
<dbReference type="CDD" id="cd18033">
    <property type="entry name" value="DEXDc_FANCM"/>
    <property type="match status" value="1"/>
</dbReference>
<proteinExistence type="inferred from homology"/>
<evidence type="ECO:0000256" key="4">
    <source>
        <dbReference type="ARBA" id="ARBA00011390"/>
    </source>
</evidence>
<keyword evidence="9" id="KW-0067">ATP-binding</keyword>
<feature type="region of interest" description="Disordered" evidence="14">
    <location>
        <begin position="23"/>
        <end position="104"/>
    </location>
</feature>
<feature type="compositionally biased region" description="Basic residues" evidence="14">
    <location>
        <begin position="1071"/>
        <end position="1083"/>
    </location>
</feature>
<evidence type="ECO:0000256" key="2">
    <source>
        <dbReference type="ARBA" id="ARBA00004123"/>
    </source>
</evidence>
<comment type="subcellular location">
    <subcellularLocation>
        <location evidence="2 13">Nucleus</location>
    </subcellularLocation>
</comment>
<evidence type="ECO:0000256" key="8">
    <source>
        <dbReference type="ARBA" id="ARBA00022806"/>
    </source>
</evidence>
<feature type="domain" description="Helicase ATP-binding" evidence="15">
    <location>
        <begin position="326"/>
        <end position="494"/>
    </location>
</feature>
<feature type="domain" description="Helicase C-terminal" evidence="16">
    <location>
        <begin position="666"/>
        <end position="835"/>
    </location>
</feature>
<keyword evidence="8" id="KW-0347">Helicase</keyword>
<evidence type="ECO:0000256" key="13">
    <source>
        <dbReference type="RuleBase" id="RU367027"/>
    </source>
</evidence>
<evidence type="ECO:0000259" key="16">
    <source>
        <dbReference type="PROSITE" id="PS51194"/>
    </source>
</evidence>
<dbReference type="EC" id="3.6.4.12" evidence="13"/>
<organism evidence="17 18">
    <name type="scientific">Viridothelium virens</name>
    <name type="common">Speckled blister lichen</name>
    <name type="synonym">Trypethelium virens</name>
    <dbReference type="NCBI Taxonomy" id="1048519"/>
    <lineage>
        <taxon>Eukaryota</taxon>
        <taxon>Fungi</taxon>
        <taxon>Dikarya</taxon>
        <taxon>Ascomycota</taxon>
        <taxon>Pezizomycotina</taxon>
        <taxon>Dothideomycetes</taxon>
        <taxon>Dothideomycetes incertae sedis</taxon>
        <taxon>Trypetheliales</taxon>
        <taxon>Trypetheliaceae</taxon>
        <taxon>Viridothelium</taxon>
    </lineage>
</organism>
<dbReference type="FunFam" id="3.40.50.300:FF:000861">
    <property type="entry name" value="Fanconi anemia, complementation group M"/>
    <property type="match status" value="1"/>
</dbReference>
<feature type="region of interest" description="Disordered" evidence="14">
    <location>
        <begin position="1011"/>
        <end position="1222"/>
    </location>
</feature>
<keyword evidence="5" id="KW-0547">Nucleotide-binding</keyword>
<dbReference type="PROSITE" id="PS51192">
    <property type="entry name" value="HELICASE_ATP_BIND_1"/>
    <property type="match status" value="1"/>
</dbReference>
<feature type="compositionally biased region" description="Polar residues" evidence="14">
    <location>
        <begin position="1037"/>
        <end position="1046"/>
    </location>
</feature>
<comment type="subunit">
    <text evidence="4 13">Interacts with the MHF histone-fold complex to form the FANCM-MHF complex.</text>
</comment>
<feature type="compositionally biased region" description="Low complexity" evidence="14">
    <location>
        <begin position="1095"/>
        <end position="1108"/>
    </location>
</feature>
<comment type="similarity">
    <text evidence="3 13">Belongs to the DEAD box helicase family. DEAH subfamily. FANCM sub-subfamily.</text>
</comment>
<dbReference type="PANTHER" id="PTHR14025">
    <property type="entry name" value="FANCONI ANEMIA GROUP M FANCM FAMILY MEMBER"/>
    <property type="match status" value="1"/>
</dbReference>
<dbReference type="OrthoDB" id="164902at2759"/>
<dbReference type="GO" id="GO:0036297">
    <property type="term" value="P:interstrand cross-link repair"/>
    <property type="evidence" value="ECO:0007669"/>
    <property type="project" value="TreeGrafter"/>
</dbReference>
<feature type="non-terminal residue" evidence="17">
    <location>
        <position position="1222"/>
    </location>
</feature>
<evidence type="ECO:0000256" key="7">
    <source>
        <dbReference type="ARBA" id="ARBA00022801"/>
    </source>
</evidence>
<dbReference type="PROSITE" id="PS51194">
    <property type="entry name" value="HELICASE_CTER"/>
    <property type="match status" value="1"/>
</dbReference>
<dbReference type="GO" id="GO:0045003">
    <property type="term" value="P:double-strand break repair via synthesis-dependent strand annealing"/>
    <property type="evidence" value="ECO:0007669"/>
    <property type="project" value="TreeGrafter"/>
</dbReference>
<evidence type="ECO:0000313" key="18">
    <source>
        <dbReference type="Proteomes" id="UP000800092"/>
    </source>
</evidence>
<evidence type="ECO:0000256" key="5">
    <source>
        <dbReference type="ARBA" id="ARBA00022741"/>
    </source>
</evidence>
<reference evidence="17" key="1">
    <citation type="journal article" date="2020" name="Stud. Mycol.">
        <title>101 Dothideomycetes genomes: a test case for predicting lifestyles and emergence of pathogens.</title>
        <authorList>
            <person name="Haridas S."/>
            <person name="Albert R."/>
            <person name="Binder M."/>
            <person name="Bloem J."/>
            <person name="Labutti K."/>
            <person name="Salamov A."/>
            <person name="Andreopoulos B."/>
            <person name="Baker S."/>
            <person name="Barry K."/>
            <person name="Bills G."/>
            <person name="Bluhm B."/>
            <person name="Cannon C."/>
            <person name="Castanera R."/>
            <person name="Culley D."/>
            <person name="Daum C."/>
            <person name="Ezra D."/>
            <person name="Gonzalez J."/>
            <person name="Henrissat B."/>
            <person name="Kuo A."/>
            <person name="Liang C."/>
            <person name="Lipzen A."/>
            <person name="Lutzoni F."/>
            <person name="Magnuson J."/>
            <person name="Mondo S."/>
            <person name="Nolan M."/>
            <person name="Ohm R."/>
            <person name="Pangilinan J."/>
            <person name="Park H.-J."/>
            <person name="Ramirez L."/>
            <person name="Alfaro M."/>
            <person name="Sun H."/>
            <person name="Tritt A."/>
            <person name="Yoshinaga Y."/>
            <person name="Zwiers L.-H."/>
            <person name="Turgeon B."/>
            <person name="Goodwin S."/>
            <person name="Spatafora J."/>
            <person name="Crous P."/>
            <person name="Grigoriev I."/>
        </authorList>
    </citation>
    <scope>NUCLEOTIDE SEQUENCE</scope>
    <source>
        <strain evidence="17">Tuck. ex Michener</strain>
    </source>
</reference>
<dbReference type="Pfam" id="PF04851">
    <property type="entry name" value="ResIII"/>
    <property type="match status" value="1"/>
</dbReference>
<feature type="compositionally biased region" description="Basic residues" evidence="14">
    <location>
        <begin position="869"/>
        <end position="881"/>
    </location>
</feature>
<evidence type="ECO:0000256" key="14">
    <source>
        <dbReference type="SAM" id="MobiDB-lite"/>
    </source>
</evidence>
<dbReference type="InterPro" id="IPR014001">
    <property type="entry name" value="Helicase_ATP-bd"/>
</dbReference>
<dbReference type="GO" id="GO:0043138">
    <property type="term" value="F:3'-5' DNA helicase activity"/>
    <property type="evidence" value="ECO:0007669"/>
    <property type="project" value="InterPro"/>
</dbReference>
<dbReference type="GO" id="GO:0016787">
    <property type="term" value="F:hydrolase activity"/>
    <property type="evidence" value="ECO:0007669"/>
    <property type="project" value="UniProtKB-KW"/>
</dbReference>
<feature type="region of interest" description="Disordered" evidence="14">
    <location>
        <begin position="864"/>
        <end position="886"/>
    </location>
</feature>
<dbReference type="Proteomes" id="UP000800092">
    <property type="component" value="Unassembled WGS sequence"/>
</dbReference>
<dbReference type="InterPro" id="IPR044749">
    <property type="entry name" value="FANCM_DEXDc"/>
</dbReference>
<dbReference type="CDD" id="cd18801">
    <property type="entry name" value="SF2_C_FANCM_Hef"/>
    <property type="match status" value="1"/>
</dbReference>
<comment type="catalytic activity">
    <reaction evidence="12 13">
        <text>ATP + H2O = ADP + phosphate + H(+)</text>
        <dbReference type="Rhea" id="RHEA:13065"/>
        <dbReference type="ChEBI" id="CHEBI:15377"/>
        <dbReference type="ChEBI" id="CHEBI:15378"/>
        <dbReference type="ChEBI" id="CHEBI:30616"/>
        <dbReference type="ChEBI" id="CHEBI:43474"/>
        <dbReference type="ChEBI" id="CHEBI:456216"/>
        <dbReference type="EC" id="3.6.4.12"/>
    </reaction>
</comment>
<dbReference type="EMBL" id="ML991836">
    <property type="protein sequence ID" value="KAF2230766.1"/>
    <property type="molecule type" value="Genomic_DNA"/>
</dbReference>
<dbReference type="CDD" id="cd12091">
    <property type="entry name" value="FANCM_ID"/>
    <property type="match status" value="1"/>
</dbReference>
<evidence type="ECO:0000259" key="15">
    <source>
        <dbReference type="PROSITE" id="PS51192"/>
    </source>
</evidence>
<dbReference type="InterPro" id="IPR006935">
    <property type="entry name" value="Helicase/UvrB_N"/>
</dbReference>
<dbReference type="InterPro" id="IPR027417">
    <property type="entry name" value="P-loop_NTPase"/>
</dbReference>
<feature type="compositionally biased region" description="Basic and acidic residues" evidence="14">
    <location>
        <begin position="157"/>
        <end position="175"/>
    </location>
</feature>
<dbReference type="InterPro" id="IPR001650">
    <property type="entry name" value="Helicase_C-like"/>
</dbReference>
<name>A0A6A6GY87_VIRVR</name>
<feature type="compositionally biased region" description="Acidic residues" evidence="14">
    <location>
        <begin position="1183"/>
        <end position="1194"/>
    </location>
</feature>
<keyword evidence="10" id="KW-0234">DNA repair</keyword>
<evidence type="ECO:0000256" key="12">
    <source>
        <dbReference type="ARBA" id="ARBA00047995"/>
    </source>
</evidence>
<dbReference type="GO" id="GO:0000400">
    <property type="term" value="F:four-way junction DNA binding"/>
    <property type="evidence" value="ECO:0007669"/>
    <property type="project" value="TreeGrafter"/>
</dbReference>
<dbReference type="Gene3D" id="1.20.1320.20">
    <property type="entry name" value="hef helicase domain"/>
    <property type="match status" value="1"/>
</dbReference>
<feature type="compositionally biased region" description="Gly residues" evidence="14">
    <location>
        <begin position="1213"/>
        <end position="1222"/>
    </location>
</feature>
<evidence type="ECO:0000313" key="17">
    <source>
        <dbReference type="EMBL" id="KAF2230766.1"/>
    </source>
</evidence>
<dbReference type="PANTHER" id="PTHR14025:SF20">
    <property type="entry name" value="FANCONI ANEMIA GROUP M PROTEIN"/>
    <property type="match status" value="1"/>
</dbReference>
<keyword evidence="7 17" id="KW-0378">Hydrolase</keyword>
<feature type="compositionally biased region" description="Acidic residues" evidence="14">
    <location>
        <begin position="1017"/>
        <end position="1032"/>
    </location>
</feature>
<comment type="function">
    <text evidence="1 13">ATP-dependent DNA helicase involved in DNA damage repair by homologous recombination and in genome maintenance. Capable of unwinding D-loops. Plays a role in limiting crossover recombinants during mitotic DNA double-strand break (DSB) repair. Component of a FANCM-MHF complex which promotes gene conversion at blocked replication forks, probably by reversal of the stalled fork.</text>
</comment>
<dbReference type="SMART" id="SM00490">
    <property type="entry name" value="HELICc"/>
    <property type="match status" value="1"/>
</dbReference>
<evidence type="ECO:0000256" key="9">
    <source>
        <dbReference type="ARBA" id="ARBA00022840"/>
    </source>
</evidence>
<dbReference type="AlphaFoldDB" id="A0A6A6GY87"/>
<keyword evidence="18" id="KW-1185">Reference proteome</keyword>
<dbReference type="Pfam" id="PF00271">
    <property type="entry name" value="Helicase_C"/>
    <property type="match status" value="1"/>
</dbReference>
<accession>A0A6A6GY87</accession>